<reference evidence="7 8" key="1">
    <citation type="journal article" date="2021" name="Microorganisms">
        <title>Acidisoma silvae sp. nov. and Acidisomacellulosilytica sp. nov., Two Acidophilic Bacteria Isolated from Decaying Wood, Hydrolyzing Cellulose and Producing Poly-3-hydroxybutyrate.</title>
        <authorList>
            <person name="Mieszkin S."/>
            <person name="Pouder E."/>
            <person name="Uroz S."/>
            <person name="Simon-Colin C."/>
            <person name="Alain K."/>
        </authorList>
    </citation>
    <scope>NUCLEOTIDE SEQUENCE [LARGE SCALE GENOMIC DNA]</scope>
    <source>
        <strain evidence="7 8">HW T5.17</strain>
    </source>
</reference>
<dbReference type="EMBL" id="JAESVA010000002">
    <property type="protein sequence ID" value="MCB8879958.1"/>
    <property type="molecule type" value="Genomic_DNA"/>
</dbReference>
<dbReference type="Gene3D" id="1.25.40.10">
    <property type="entry name" value="Tetratricopeptide repeat domain"/>
    <property type="match status" value="1"/>
</dbReference>
<evidence type="ECO:0000256" key="1">
    <source>
        <dbReference type="ARBA" id="ARBA00001541"/>
    </source>
</evidence>
<dbReference type="Gene3D" id="1.10.155.10">
    <property type="entry name" value="Chemotaxis receptor methyltransferase CheR, N-terminal domain"/>
    <property type="match status" value="1"/>
</dbReference>
<dbReference type="SUPFAM" id="SSF53335">
    <property type="entry name" value="S-adenosyl-L-methionine-dependent methyltransferases"/>
    <property type="match status" value="1"/>
</dbReference>
<dbReference type="GO" id="GO:0032259">
    <property type="term" value="P:methylation"/>
    <property type="evidence" value="ECO:0007669"/>
    <property type="project" value="UniProtKB-KW"/>
</dbReference>
<dbReference type="Pfam" id="PF01739">
    <property type="entry name" value="CheR"/>
    <property type="match status" value="1"/>
</dbReference>
<dbReference type="InterPro" id="IPR022642">
    <property type="entry name" value="CheR_C"/>
</dbReference>
<evidence type="ECO:0000256" key="2">
    <source>
        <dbReference type="ARBA" id="ARBA00012534"/>
    </source>
</evidence>
<comment type="catalytic activity">
    <reaction evidence="1">
        <text>L-glutamyl-[protein] + S-adenosyl-L-methionine = [protein]-L-glutamate 5-O-methyl ester + S-adenosyl-L-homocysteine</text>
        <dbReference type="Rhea" id="RHEA:24452"/>
        <dbReference type="Rhea" id="RHEA-COMP:10208"/>
        <dbReference type="Rhea" id="RHEA-COMP:10311"/>
        <dbReference type="ChEBI" id="CHEBI:29973"/>
        <dbReference type="ChEBI" id="CHEBI:57856"/>
        <dbReference type="ChEBI" id="CHEBI:59789"/>
        <dbReference type="ChEBI" id="CHEBI:82795"/>
        <dbReference type="EC" id="2.1.1.80"/>
    </reaction>
</comment>
<dbReference type="InterPro" id="IPR022641">
    <property type="entry name" value="CheR_N"/>
</dbReference>
<dbReference type="AlphaFoldDB" id="A0A963YZD9"/>
<dbReference type="EC" id="2.1.1.80" evidence="2"/>
<protein>
    <recommendedName>
        <fullName evidence="2">protein-glutamate O-methyltransferase</fullName>
        <ecNumber evidence="2">2.1.1.80</ecNumber>
    </recommendedName>
</protein>
<organism evidence="7 8">
    <name type="scientific">Acidisoma cellulosilyticum</name>
    <dbReference type="NCBI Taxonomy" id="2802395"/>
    <lineage>
        <taxon>Bacteria</taxon>
        <taxon>Pseudomonadati</taxon>
        <taxon>Pseudomonadota</taxon>
        <taxon>Alphaproteobacteria</taxon>
        <taxon>Acetobacterales</taxon>
        <taxon>Acidocellaceae</taxon>
        <taxon>Acidisoma</taxon>
    </lineage>
</organism>
<dbReference type="InterPro" id="IPR050903">
    <property type="entry name" value="Bact_Chemotaxis_MeTrfase"/>
</dbReference>
<comment type="caution">
    <text evidence="7">The sequence shown here is derived from an EMBL/GenBank/DDBJ whole genome shotgun (WGS) entry which is preliminary data.</text>
</comment>
<sequence length="470" mass="51604">MLAPKPVPTNDKGFAALKDAIIARTGHHYYVDKDYLLRDRLDRRLAATGCASLADYLALLGQPKRGALEWQELEAEITIGETFFFRHQEQFAALRDVIFPDLIRTNTHRRALRIWSAGCAVGAEPYSIAILLERLLGAALRDWTIEILGSDISARALDQARAGVFTDWALRGMPAAERARDFTAMPDRRHWRIADRHRLRLRFVQHNLLSLPAEGGSADWAGFDLILCRNVLIYFAPARIAPTLSALSHCLSPTGWLMVGHSDAIAALPRHLRVVELAGTMAFRRPDRSEAAPPRFPWQPNLLRPAEASGPGSEVRRLPIPPLPPAEVSAFQPEPGRRTAPPLAVIRALADAGRLTEAAVACRLAIEAAPLDARLHLYDGIIAQAGGDGAAAEAALRRAVYLAGDLTMAHYHLGLLLLDGPAPEAGRRSMAQVIRLCAALPQDAVLLESDGLTPRELVEQVRLRLRAWRG</sequence>
<proteinExistence type="predicted"/>
<evidence type="ECO:0000256" key="4">
    <source>
        <dbReference type="ARBA" id="ARBA00022679"/>
    </source>
</evidence>
<dbReference type="Pfam" id="PF03705">
    <property type="entry name" value="CheR_N"/>
    <property type="match status" value="1"/>
</dbReference>
<evidence type="ECO:0000259" key="6">
    <source>
        <dbReference type="PROSITE" id="PS50123"/>
    </source>
</evidence>
<dbReference type="InterPro" id="IPR029063">
    <property type="entry name" value="SAM-dependent_MTases_sf"/>
</dbReference>
<dbReference type="Proteomes" id="UP000721844">
    <property type="component" value="Unassembled WGS sequence"/>
</dbReference>
<dbReference type="PANTHER" id="PTHR24422:SF19">
    <property type="entry name" value="CHEMOTAXIS PROTEIN METHYLTRANSFERASE"/>
    <property type="match status" value="1"/>
</dbReference>
<evidence type="ECO:0000256" key="3">
    <source>
        <dbReference type="ARBA" id="ARBA00022603"/>
    </source>
</evidence>
<dbReference type="SUPFAM" id="SSF47757">
    <property type="entry name" value="Chemotaxis receptor methyltransferase CheR, N-terminal domain"/>
    <property type="match status" value="1"/>
</dbReference>
<evidence type="ECO:0000313" key="8">
    <source>
        <dbReference type="Proteomes" id="UP000721844"/>
    </source>
</evidence>
<dbReference type="PRINTS" id="PR00996">
    <property type="entry name" value="CHERMTFRASE"/>
</dbReference>
<dbReference type="SUPFAM" id="SSF48452">
    <property type="entry name" value="TPR-like"/>
    <property type="match status" value="1"/>
</dbReference>
<name>A0A963YZD9_9PROT</name>
<dbReference type="PROSITE" id="PS50123">
    <property type="entry name" value="CHER"/>
    <property type="match status" value="1"/>
</dbReference>
<dbReference type="Gene3D" id="3.40.50.150">
    <property type="entry name" value="Vaccinia Virus protein VP39"/>
    <property type="match status" value="1"/>
</dbReference>
<dbReference type="InterPro" id="IPR011990">
    <property type="entry name" value="TPR-like_helical_dom_sf"/>
</dbReference>
<evidence type="ECO:0000256" key="5">
    <source>
        <dbReference type="ARBA" id="ARBA00022691"/>
    </source>
</evidence>
<dbReference type="RefSeq" id="WP_227306572.1">
    <property type="nucleotide sequence ID" value="NZ_JAESVA010000002.1"/>
</dbReference>
<dbReference type="InterPro" id="IPR000780">
    <property type="entry name" value="CheR_MeTrfase"/>
</dbReference>
<dbReference type="InterPro" id="IPR036804">
    <property type="entry name" value="CheR_N_sf"/>
</dbReference>
<evidence type="ECO:0000313" key="7">
    <source>
        <dbReference type="EMBL" id="MCB8879958.1"/>
    </source>
</evidence>
<keyword evidence="5" id="KW-0949">S-adenosyl-L-methionine</keyword>
<keyword evidence="8" id="KW-1185">Reference proteome</keyword>
<dbReference type="GO" id="GO:0008983">
    <property type="term" value="F:protein-glutamate O-methyltransferase activity"/>
    <property type="evidence" value="ECO:0007669"/>
    <property type="project" value="UniProtKB-EC"/>
</dbReference>
<dbReference type="PANTHER" id="PTHR24422">
    <property type="entry name" value="CHEMOTAXIS PROTEIN METHYLTRANSFERASE"/>
    <property type="match status" value="1"/>
</dbReference>
<keyword evidence="4" id="KW-0808">Transferase</keyword>
<keyword evidence="3" id="KW-0489">Methyltransferase</keyword>
<feature type="domain" description="CheR-type methyltransferase" evidence="6">
    <location>
        <begin position="2"/>
        <end position="288"/>
    </location>
</feature>
<accession>A0A963YZD9</accession>
<dbReference type="SMART" id="SM00138">
    <property type="entry name" value="MeTrc"/>
    <property type="match status" value="1"/>
</dbReference>
<gene>
    <name evidence="7" type="ORF">ACELLULO517_06905</name>
</gene>